<evidence type="ECO:0000256" key="1">
    <source>
        <dbReference type="SAM" id="Phobius"/>
    </source>
</evidence>
<evidence type="ECO:0000313" key="2">
    <source>
        <dbReference type="EMBL" id="GAA5501988.1"/>
    </source>
</evidence>
<keyword evidence="1" id="KW-1133">Transmembrane helix</keyword>
<reference evidence="2 3" key="1">
    <citation type="submission" date="2024-02" db="EMBL/GenBank/DDBJ databases">
        <title>Deinococcus xinjiangensis NBRC 107630.</title>
        <authorList>
            <person name="Ichikawa N."/>
            <person name="Katano-Makiyama Y."/>
            <person name="Hidaka K."/>
        </authorList>
    </citation>
    <scope>NUCLEOTIDE SEQUENCE [LARGE SCALE GENOMIC DNA]</scope>
    <source>
        <strain evidence="2 3">NBRC 107630</strain>
    </source>
</reference>
<evidence type="ECO:0000313" key="3">
    <source>
        <dbReference type="Proteomes" id="UP001458946"/>
    </source>
</evidence>
<proteinExistence type="predicted"/>
<organism evidence="2 3">
    <name type="scientific">Deinococcus xinjiangensis</name>
    <dbReference type="NCBI Taxonomy" id="457454"/>
    <lineage>
        <taxon>Bacteria</taxon>
        <taxon>Thermotogati</taxon>
        <taxon>Deinococcota</taxon>
        <taxon>Deinococci</taxon>
        <taxon>Deinococcales</taxon>
        <taxon>Deinococcaceae</taxon>
        <taxon>Deinococcus</taxon>
    </lineage>
</organism>
<sequence>MHTFNKFYLPRMGSGFGYAVGMGSSDNQHRESVGWLWVLLVLTAGAVVGLGTAAALLSRKDRPLPDDPDAPLFI</sequence>
<dbReference type="EMBL" id="BAABRN010000016">
    <property type="protein sequence ID" value="GAA5501988.1"/>
    <property type="molecule type" value="Genomic_DNA"/>
</dbReference>
<comment type="caution">
    <text evidence="2">The sequence shown here is derived from an EMBL/GenBank/DDBJ whole genome shotgun (WGS) entry which is preliminary data.</text>
</comment>
<accession>A0ABP9V9P1</accession>
<protein>
    <submittedName>
        <fullName evidence="2">Uncharacterized protein</fullName>
    </submittedName>
</protein>
<keyword evidence="1" id="KW-0812">Transmembrane</keyword>
<name>A0ABP9V9P1_9DEIO</name>
<feature type="transmembrane region" description="Helical" evidence="1">
    <location>
        <begin position="35"/>
        <end position="57"/>
    </location>
</feature>
<dbReference type="Proteomes" id="UP001458946">
    <property type="component" value="Unassembled WGS sequence"/>
</dbReference>
<keyword evidence="3" id="KW-1185">Reference proteome</keyword>
<gene>
    <name evidence="2" type="ORF">Dxin01_01727</name>
</gene>
<keyword evidence="1" id="KW-0472">Membrane</keyword>